<evidence type="ECO:0000313" key="1">
    <source>
        <dbReference type="EMBL" id="CRL08056.1"/>
    </source>
</evidence>
<dbReference type="EMBL" id="CVRI01000074">
    <property type="protein sequence ID" value="CRL08056.1"/>
    <property type="molecule type" value="Genomic_DNA"/>
</dbReference>
<evidence type="ECO:0000313" key="2">
    <source>
        <dbReference type="Proteomes" id="UP000183832"/>
    </source>
</evidence>
<dbReference type="Proteomes" id="UP000183832">
    <property type="component" value="Unassembled WGS sequence"/>
</dbReference>
<protein>
    <submittedName>
        <fullName evidence="1">CLUMA_CG021055, isoform A</fullName>
    </submittedName>
</protein>
<accession>A0A1J1J6P7</accession>
<organism evidence="1 2">
    <name type="scientific">Clunio marinus</name>
    <dbReference type="NCBI Taxonomy" id="568069"/>
    <lineage>
        <taxon>Eukaryota</taxon>
        <taxon>Metazoa</taxon>
        <taxon>Ecdysozoa</taxon>
        <taxon>Arthropoda</taxon>
        <taxon>Hexapoda</taxon>
        <taxon>Insecta</taxon>
        <taxon>Pterygota</taxon>
        <taxon>Neoptera</taxon>
        <taxon>Endopterygota</taxon>
        <taxon>Diptera</taxon>
        <taxon>Nematocera</taxon>
        <taxon>Chironomoidea</taxon>
        <taxon>Chironomidae</taxon>
        <taxon>Clunio</taxon>
    </lineage>
</organism>
<name>A0A1J1J6P7_9DIPT</name>
<sequence length="65" mass="7633">MTEQETITYIRGYIIEKNKAAKAQIVPKRIRGTRSKFQEKLIKFMEKEHVFGKAPMLSETQFRGT</sequence>
<dbReference type="AlphaFoldDB" id="A0A1J1J6P7"/>
<keyword evidence="2" id="KW-1185">Reference proteome</keyword>
<reference evidence="1 2" key="1">
    <citation type="submission" date="2015-04" db="EMBL/GenBank/DDBJ databases">
        <authorList>
            <person name="Syromyatnikov M.Y."/>
            <person name="Popov V.N."/>
        </authorList>
    </citation>
    <scope>NUCLEOTIDE SEQUENCE [LARGE SCALE GENOMIC DNA]</scope>
</reference>
<proteinExistence type="predicted"/>
<gene>
    <name evidence="1" type="ORF">CLUMA_CG021055</name>
</gene>